<dbReference type="EMBL" id="LN829119">
    <property type="protein sequence ID" value="CPR22185.1"/>
    <property type="molecule type" value="Genomic_DNA"/>
</dbReference>
<evidence type="ECO:0000259" key="2">
    <source>
        <dbReference type="Pfam" id="PF00460"/>
    </source>
</evidence>
<sequence>MGPVHLFELISQRSEWLSLRQSLVAGNVANANTPGFKSKDVIPFEAVLNRANLEQTMTQQGHVKIGMGNVADTEGTKKTDSMVLHSGNSVSLEGELLKAGEASRDHRLANTVMKSFHRMLLSTTRG</sequence>
<dbReference type="Proteomes" id="UP000033187">
    <property type="component" value="Chromosome 1"/>
</dbReference>
<dbReference type="KEGG" id="fiy:BN1229_v1_3618"/>
<feature type="domain" description="Flagellar basal body rod protein N-terminal" evidence="2">
    <location>
        <begin position="19"/>
        <end position="37"/>
    </location>
</feature>
<keyword evidence="3" id="KW-0966">Cell projection</keyword>
<dbReference type="RefSeq" id="WP_046479315.1">
    <property type="nucleotide sequence ID" value="NZ_LN829118.1"/>
</dbReference>
<proteinExistence type="predicted"/>
<keyword evidence="4" id="KW-1185">Reference proteome</keyword>
<dbReference type="KEGG" id="fil:BN1229_v1_3625"/>
<evidence type="ECO:0000256" key="1">
    <source>
        <dbReference type="ARBA" id="ARBA00004117"/>
    </source>
</evidence>
<reference evidence="4" key="1">
    <citation type="submission" date="2015-02" db="EMBL/GenBank/DDBJ databases">
        <authorList>
            <person name="Chooi Y.-H."/>
        </authorList>
    </citation>
    <scope>NUCLEOTIDE SEQUENCE [LARGE SCALE GENOMIC DNA]</scope>
    <source>
        <strain evidence="4">strain Y</strain>
    </source>
</reference>
<keyword evidence="3" id="KW-0282">Flagellum</keyword>
<dbReference type="GO" id="GO:0009425">
    <property type="term" value="C:bacterial-type flagellum basal body"/>
    <property type="evidence" value="ECO:0007669"/>
    <property type="project" value="UniProtKB-SubCell"/>
</dbReference>
<dbReference type="Pfam" id="PF00460">
    <property type="entry name" value="Flg_bb_rod"/>
    <property type="match status" value="1"/>
</dbReference>
<protein>
    <submittedName>
        <fullName evidence="3">Flagellar basal body rod protein FlgB</fullName>
    </submittedName>
</protein>
<keyword evidence="3" id="KW-0969">Cilium</keyword>
<evidence type="ECO:0000313" key="3">
    <source>
        <dbReference type="EMBL" id="CPR22185.1"/>
    </source>
</evidence>
<comment type="subcellular location">
    <subcellularLocation>
        <location evidence="1">Bacterial flagellum basal body</location>
    </subcellularLocation>
</comment>
<gene>
    <name evidence="3" type="primary">flgB</name>
    <name evidence="3" type="ORF">YBN1229_v1_3618</name>
</gene>
<evidence type="ECO:0000313" key="4">
    <source>
        <dbReference type="Proteomes" id="UP000033187"/>
    </source>
</evidence>
<dbReference type="OrthoDB" id="9788334at2"/>
<organism evidence="3 4">
    <name type="scientific">Candidatus Filomicrobium marinum</name>
    <dbReference type="NCBI Taxonomy" id="1608628"/>
    <lineage>
        <taxon>Bacteria</taxon>
        <taxon>Pseudomonadati</taxon>
        <taxon>Pseudomonadota</taxon>
        <taxon>Alphaproteobacteria</taxon>
        <taxon>Hyphomicrobiales</taxon>
        <taxon>Hyphomicrobiaceae</taxon>
        <taxon>Filomicrobium</taxon>
    </lineage>
</organism>
<dbReference type="InterPro" id="IPR001444">
    <property type="entry name" value="Flag_bb_rod_N"/>
</dbReference>
<name>A0A0D6JKJ6_9HYPH</name>
<accession>A0A0D6JKJ6</accession>
<dbReference type="AlphaFoldDB" id="A0A0D6JKJ6"/>